<sequence>MSSEICPDNLLVIITRHFLTIPATGRKVHYRRCGSGPLLLMVHQSPRSSAEYSDLMQRWGEHFTCLAPDTPGFGQSDPLPETNGHEPEIDEFADALAEFAAALGVSRCAAYGFHSGGIILVTALKRHPELFSCLAVGGYAIWSEAEIALFGERYLPEWHPAPYGEHLTWLWNRMLEQSWFFPWFDLRDEARLSVAHADVTRVNQAVMEMLDAGNAYRVGYGAVLRAPRDIPPVDGDVPPCLITAYDGDPLQAHIDRLGDMPEGWRAEKVSTPADHQAASLSFLKEHAGEALCPDLAEDANEGWLALDRGLIHWRGQRGGRLVLHPPAAEMGEPQAGEIAIDLPGHGLSDGFDDMRSAVLATADALVSGSIDWSSLPPGDPAELYPDLTPDRYGTHLVKAWSAARAEALFEPWYAADKDHAIPLDPAAIGLAAIARRARARLRAGKSAARWHAILAEQTP</sequence>
<dbReference type="EMBL" id="CP121106">
    <property type="protein sequence ID" value="WFL76352.1"/>
    <property type="molecule type" value="Genomic_DNA"/>
</dbReference>
<keyword evidence="2" id="KW-0378">Hydrolase</keyword>
<dbReference type="SUPFAM" id="SSF53474">
    <property type="entry name" value="alpha/beta-Hydrolases"/>
    <property type="match status" value="1"/>
</dbReference>
<accession>A0ABY8FNB6</accession>
<dbReference type="Proteomes" id="UP001215827">
    <property type="component" value="Chromosome"/>
</dbReference>
<name>A0ABY8FNB6_9SPHN</name>
<dbReference type="RefSeq" id="WP_278015118.1">
    <property type="nucleotide sequence ID" value="NZ_CP121106.1"/>
</dbReference>
<dbReference type="GO" id="GO:0016787">
    <property type="term" value="F:hydrolase activity"/>
    <property type="evidence" value="ECO:0007669"/>
    <property type="project" value="UniProtKB-KW"/>
</dbReference>
<dbReference type="Gene3D" id="3.40.50.1820">
    <property type="entry name" value="alpha/beta hydrolase"/>
    <property type="match status" value="1"/>
</dbReference>
<dbReference type="Pfam" id="PF00561">
    <property type="entry name" value="Abhydrolase_1"/>
    <property type="match status" value="1"/>
</dbReference>
<dbReference type="InterPro" id="IPR029058">
    <property type="entry name" value="AB_hydrolase_fold"/>
</dbReference>
<proteinExistence type="predicted"/>
<feature type="domain" description="AB hydrolase-1" evidence="1">
    <location>
        <begin position="37"/>
        <end position="135"/>
    </location>
</feature>
<evidence type="ECO:0000313" key="3">
    <source>
        <dbReference type="Proteomes" id="UP001215827"/>
    </source>
</evidence>
<evidence type="ECO:0000259" key="1">
    <source>
        <dbReference type="Pfam" id="PF00561"/>
    </source>
</evidence>
<dbReference type="InterPro" id="IPR000073">
    <property type="entry name" value="AB_hydrolase_1"/>
</dbReference>
<organism evidence="2 3">
    <name type="scientific">Altererythrobacter arenosus</name>
    <dbReference type="NCBI Taxonomy" id="3032592"/>
    <lineage>
        <taxon>Bacteria</taxon>
        <taxon>Pseudomonadati</taxon>
        <taxon>Pseudomonadota</taxon>
        <taxon>Alphaproteobacteria</taxon>
        <taxon>Sphingomonadales</taxon>
        <taxon>Erythrobacteraceae</taxon>
        <taxon>Altererythrobacter</taxon>
    </lineage>
</organism>
<dbReference type="PANTHER" id="PTHR43798">
    <property type="entry name" value="MONOACYLGLYCEROL LIPASE"/>
    <property type="match status" value="1"/>
</dbReference>
<keyword evidence="3" id="KW-1185">Reference proteome</keyword>
<gene>
    <name evidence="2" type="ORF">P7228_10115</name>
</gene>
<evidence type="ECO:0000313" key="2">
    <source>
        <dbReference type="EMBL" id="WFL76352.1"/>
    </source>
</evidence>
<reference evidence="2 3" key="1">
    <citation type="submission" date="2023-03" db="EMBL/GenBank/DDBJ databases">
        <title>Altererythrobacter sp. CAU 1644 isolated from sand.</title>
        <authorList>
            <person name="Kim W."/>
        </authorList>
    </citation>
    <scope>NUCLEOTIDE SEQUENCE [LARGE SCALE GENOMIC DNA]</scope>
    <source>
        <strain evidence="2 3">CAU 1644</strain>
    </source>
</reference>
<dbReference type="InterPro" id="IPR050266">
    <property type="entry name" value="AB_hydrolase_sf"/>
</dbReference>
<protein>
    <submittedName>
        <fullName evidence="2">Alpha/beta fold hydrolase</fullName>
    </submittedName>
</protein>